<dbReference type="OrthoDB" id="5877602at2759"/>
<reference evidence="1 2" key="2">
    <citation type="submission" date="2018-10" db="EMBL/GenBank/DDBJ databases">
        <authorList>
            <consortium name="Pathogen Informatics"/>
        </authorList>
    </citation>
    <scope>NUCLEOTIDE SEQUENCE [LARGE SCALE GENOMIC DNA]</scope>
</reference>
<dbReference type="AlphaFoldDB" id="A0A0N4VHL2"/>
<dbReference type="Proteomes" id="UP000274131">
    <property type="component" value="Unassembled WGS sequence"/>
</dbReference>
<organism evidence="3">
    <name type="scientific">Enterobius vermicularis</name>
    <name type="common">Human pinworm</name>
    <dbReference type="NCBI Taxonomy" id="51028"/>
    <lineage>
        <taxon>Eukaryota</taxon>
        <taxon>Metazoa</taxon>
        <taxon>Ecdysozoa</taxon>
        <taxon>Nematoda</taxon>
        <taxon>Chromadorea</taxon>
        <taxon>Rhabditida</taxon>
        <taxon>Spirurina</taxon>
        <taxon>Oxyuridomorpha</taxon>
        <taxon>Oxyuroidea</taxon>
        <taxon>Oxyuridae</taxon>
        <taxon>Enterobius</taxon>
    </lineage>
</organism>
<sequence length="156" mass="17304">MEDHPTIVLDIKSGYRINELAALQGNGSLISDKKKRALFSMHRPHQRSRSVGNVTVYGVGAIPSTSTVKEKTSAFTLNRSSSNRTHGSLNAIAATKRFLKMLYDSATINSRLRSKNSSSEITPSTALPFQAPKPFFEIRYTTDAHDQENLETEFNS</sequence>
<evidence type="ECO:0000313" key="2">
    <source>
        <dbReference type="Proteomes" id="UP000274131"/>
    </source>
</evidence>
<keyword evidence="2" id="KW-1185">Reference proteome</keyword>
<gene>
    <name evidence="1" type="ORF">EVEC_LOCUS9658</name>
</gene>
<evidence type="ECO:0000313" key="3">
    <source>
        <dbReference type="WBParaSite" id="EVEC_0001031301-mRNA-1"/>
    </source>
</evidence>
<accession>A0A0N4VHL2</accession>
<evidence type="ECO:0000313" key="1">
    <source>
        <dbReference type="EMBL" id="VDD94907.1"/>
    </source>
</evidence>
<dbReference type="EMBL" id="UXUI01010207">
    <property type="protein sequence ID" value="VDD94907.1"/>
    <property type="molecule type" value="Genomic_DNA"/>
</dbReference>
<reference evidence="3" key="1">
    <citation type="submission" date="2017-02" db="UniProtKB">
        <authorList>
            <consortium name="WormBaseParasite"/>
        </authorList>
    </citation>
    <scope>IDENTIFICATION</scope>
</reference>
<protein>
    <submittedName>
        <fullName evidence="1 3">Uncharacterized protein</fullName>
    </submittedName>
</protein>
<proteinExistence type="predicted"/>
<dbReference type="STRING" id="51028.A0A0N4VHL2"/>
<dbReference type="WBParaSite" id="EVEC_0001031301-mRNA-1">
    <property type="protein sequence ID" value="EVEC_0001031301-mRNA-1"/>
    <property type="gene ID" value="EVEC_0001031301"/>
</dbReference>
<name>A0A0N4VHL2_ENTVE</name>